<gene>
    <name evidence="5" type="ORF">ABR189_19635</name>
</gene>
<evidence type="ECO:0000313" key="6">
    <source>
        <dbReference type="Proteomes" id="UP001549749"/>
    </source>
</evidence>
<evidence type="ECO:0000256" key="1">
    <source>
        <dbReference type="ARBA" id="ARBA00023015"/>
    </source>
</evidence>
<keyword evidence="6" id="KW-1185">Reference proteome</keyword>
<evidence type="ECO:0000256" key="2">
    <source>
        <dbReference type="ARBA" id="ARBA00023125"/>
    </source>
</evidence>
<dbReference type="InterPro" id="IPR014710">
    <property type="entry name" value="RmlC-like_jellyroll"/>
</dbReference>
<dbReference type="SUPFAM" id="SSF51215">
    <property type="entry name" value="Regulatory protein AraC"/>
    <property type="match status" value="1"/>
</dbReference>
<proteinExistence type="predicted"/>
<dbReference type="InterPro" id="IPR018060">
    <property type="entry name" value="HTH_AraC"/>
</dbReference>
<dbReference type="PANTHER" id="PTHR43280:SF32">
    <property type="entry name" value="TRANSCRIPTIONAL REGULATORY PROTEIN"/>
    <property type="match status" value="1"/>
</dbReference>
<organism evidence="5 6">
    <name type="scientific">Chitinophaga defluvii</name>
    <dbReference type="NCBI Taxonomy" id="3163343"/>
    <lineage>
        <taxon>Bacteria</taxon>
        <taxon>Pseudomonadati</taxon>
        <taxon>Bacteroidota</taxon>
        <taxon>Chitinophagia</taxon>
        <taxon>Chitinophagales</taxon>
        <taxon>Chitinophagaceae</taxon>
        <taxon>Chitinophaga</taxon>
    </lineage>
</organism>
<dbReference type="InterPro" id="IPR009057">
    <property type="entry name" value="Homeodomain-like_sf"/>
</dbReference>
<dbReference type="InterPro" id="IPR003313">
    <property type="entry name" value="AraC-bd"/>
</dbReference>
<evidence type="ECO:0000313" key="5">
    <source>
        <dbReference type="EMBL" id="MET6999610.1"/>
    </source>
</evidence>
<dbReference type="SMART" id="SM00342">
    <property type="entry name" value="HTH_ARAC"/>
    <property type="match status" value="1"/>
</dbReference>
<comment type="caution">
    <text evidence="5">The sequence shown here is derived from an EMBL/GenBank/DDBJ whole genome shotgun (WGS) entry which is preliminary data.</text>
</comment>
<sequence>MAVNKSQVQTTRIPIMKIEDFQSDLFEFPRTRQTPKAPAKGSFHVFSRGETEATGSFKADIAASRRDYYKISLVTEGTGIFTLGDQRFEIKPPVLLFVNPFEVKTWHATSVEQDGYYCIFTEHLFETHRNQQEELLQHPLFQTGASPVLPLTNEQCHYLQSIFRQLQREQEEADAYKQEAIIIYLRLLMLEARRISTQIHDIHKPITAANLLAQRFTNKLEKQFPIETIHNQVALKTAKAFAEALNTHPNHLNACVKKATGRTVSEHIRQRILLEARLLLLHTSWQIAEIAWCLGFEDPGNFTHFFKNASGQSPHLYRIH</sequence>
<evidence type="ECO:0000259" key="4">
    <source>
        <dbReference type="PROSITE" id="PS01124"/>
    </source>
</evidence>
<dbReference type="EMBL" id="JBEXAC010000002">
    <property type="protein sequence ID" value="MET6999610.1"/>
    <property type="molecule type" value="Genomic_DNA"/>
</dbReference>
<accession>A0ABV2TAD9</accession>
<name>A0ABV2TAD9_9BACT</name>
<dbReference type="Gene3D" id="2.60.120.10">
    <property type="entry name" value="Jelly Rolls"/>
    <property type="match status" value="1"/>
</dbReference>
<dbReference type="InterPro" id="IPR037923">
    <property type="entry name" value="HTH-like"/>
</dbReference>
<dbReference type="PANTHER" id="PTHR43280">
    <property type="entry name" value="ARAC-FAMILY TRANSCRIPTIONAL REGULATOR"/>
    <property type="match status" value="1"/>
</dbReference>
<protein>
    <submittedName>
        <fullName evidence="5">AraC family transcriptional regulator</fullName>
    </submittedName>
</protein>
<reference evidence="5 6" key="1">
    <citation type="submission" date="2024-06" db="EMBL/GenBank/DDBJ databases">
        <title>Chitinophaga defluvii sp. nov., isolated from municipal sewage.</title>
        <authorList>
            <person name="Zhang L."/>
        </authorList>
    </citation>
    <scope>NUCLEOTIDE SEQUENCE [LARGE SCALE GENOMIC DNA]</scope>
    <source>
        <strain evidence="5 6">H8</strain>
    </source>
</reference>
<dbReference type="Gene3D" id="1.10.10.60">
    <property type="entry name" value="Homeodomain-like"/>
    <property type="match status" value="1"/>
</dbReference>
<keyword evidence="3" id="KW-0804">Transcription</keyword>
<dbReference type="Proteomes" id="UP001549749">
    <property type="component" value="Unassembled WGS sequence"/>
</dbReference>
<keyword evidence="2" id="KW-0238">DNA-binding</keyword>
<dbReference type="RefSeq" id="WP_354662174.1">
    <property type="nucleotide sequence ID" value="NZ_JBEXAC010000002.1"/>
</dbReference>
<evidence type="ECO:0000256" key="3">
    <source>
        <dbReference type="ARBA" id="ARBA00023163"/>
    </source>
</evidence>
<feature type="domain" description="HTH araC/xylS-type" evidence="4">
    <location>
        <begin position="214"/>
        <end position="320"/>
    </location>
</feature>
<dbReference type="PROSITE" id="PS01124">
    <property type="entry name" value="HTH_ARAC_FAMILY_2"/>
    <property type="match status" value="1"/>
</dbReference>
<dbReference type="Pfam" id="PF12833">
    <property type="entry name" value="HTH_18"/>
    <property type="match status" value="1"/>
</dbReference>
<dbReference type="Pfam" id="PF02311">
    <property type="entry name" value="AraC_binding"/>
    <property type="match status" value="1"/>
</dbReference>
<keyword evidence="1" id="KW-0805">Transcription regulation</keyword>
<dbReference type="SUPFAM" id="SSF46689">
    <property type="entry name" value="Homeodomain-like"/>
    <property type="match status" value="1"/>
</dbReference>